<evidence type="ECO:0000313" key="4">
    <source>
        <dbReference type="Proteomes" id="UP000886886"/>
    </source>
</evidence>
<evidence type="ECO:0000256" key="1">
    <source>
        <dbReference type="ARBA" id="ARBA00022603"/>
    </source>
</evidence>
<reference evidence="3" key="1">
    <citation type="submission" date="2020-10" db="EMBL/GenBank/DDBJ databases">
        <authorList>
            <person name="Gilroy R."/>
        </authorList>
    </citation>
    <scope>NUCLEOTIDE SEQUENCE</scope>
    <source>
        <strain evidence="3">ChiSjej3B21-11622</strain>
    </source>
</reference>
<gene>
    <name evidence="3" type="primary">rsmD</name>
    <name evidence="3" type="ORF">IAB26_05045</name>
</gene>
<dbReference type="Proteomes" id="UP000886886">
    <property type="component" value="Unassembled WGS sequence"/>
</dbReference>
<dbReference type="SUPFAM" id="SSF53335">
    <property type="entry name" value="S-adenosyl-L-methionine-dependent methyltransferases"/>
    <property type="match status" value="1"/>
</dbReference>
<name>A0A9D0ZUT3_9FIRM</name>
<organism evidence="3 4">
    <name type="scientific">Candidatus Limivivens merdigallinarum</name>
    <dbReference type="NCBI Taxonomy" id="2840859"/>
    <lineage>
        <taxon>Bacteria</taxon>
        <taxon>Bacillati</taxon>
        <taxon>Bacillota</taxon>
        <taxon>Clostridia</taxon>
        <taxon>Lachnospirales</taxon>
        <taxon>Lachnospiraceae</taxon>
        <taxon>Lachnospiraceae incertae sedis</taxon>
        <taxon>Candidatus Limivivens</taxon>
    </lineage>
</organism>
<accession>A0A9D0ZUT3</accession>
<dbReference type="PROSITE" id="PS00092">
    <property type="entry name" value="N6_MTASE"/>
    <property type="match status" value="1"/>
</dbReference>
<dbReference type="EC" id="2.1.1.171" evidence="3"/>
<dbReference type="PANTHER" id="PTHR43542:SF1">
    <property type="entry name" value="METHYLTRANSFERASE"/>
    <property type="match status" value="1"/>
</dbReference>
<sequence length="187" mass="20850">MRVIAGSARRLPLKTVPGQTTRPTTDRIKETLFNIIQDEVPSCRFLDLFAGSGGIGIEALSRGAKEAVFVEKEPRALSCIKENLAFTRLGDRGRVMGFDVMRALTVLSQEGQPFDIIFMDPPYHELLEKEVLTFLAASPLMGEDTLVIVEAALDTDFSYLESIPLEVRRRKEYKTNVHMFIGGTKGE</sequence>
<evidence type="ECO:0000256" key="2">
    <source>
        <dbReference type="ARBA" id="ARBA00022679"/>
    </source>
</evidence>
<dbReference type="Pfam" id="PF03602">
    <property type="entry name" value="Cons_hypoth95"/>
    <property type="match status" value="1"/>
</dbReference>
<dbReference type="InterPro" id="IPR002052">
    <property type="entry name" value="DNA_methylase_N6_adenine_CS"/>
</dbReference>
<dbReference type="InterPro" id="IPR004398">
    <property type="entry name" value="RNA_MeTrfase_RsmD"/>
</dbReference>
<dbReference type="NCBIfam" id="TIGR00095">
    <property type="entry name" value="16S rRNA (guanine(966)-N(2))-methyltransferase RsmD"/>
    <property type="match status" value="1"/>
</dbReference>
<dbReference type="PANTHER" id="PTHR43542">
    <property type="entry name" value="METHYLTRANSFERASE"/>
    <property type="match status" value="1"/>
</dbReference>
<dbReference type="PIRSF" id="PIRSF004553">
    <property type="entry name" value="CHP00095"/>
    <property type="match status" value="1"/>
</dbReference>
<dbReference type="AlphaFoldDB" id="A0A9D0ZUT3"/>
<dbReference type="GO" id="GO:0052913">
    <property type="term" value="F:16S rRNA (guanine(966)-N(2))-methyltransferase activity"/>
    <property type="evidence" value="ECO:0007669"/>
    <property type="project" value="UniProtKB-EC"/>
</dbReference>
<dbReference type="GO" id="GO:0003676">
    <property type="term" value="F:nucleic acid binding"/>
    <property type="evidence" value="ECO:0007669"/>
    <property type="project" value="InterPro"/>
</dbReference>
<keyword evidence="1 3" id="KW-0489">Methyltransferase</keyword>
<proteinExistence type="predicted"/>
<evidence type="ECO:0000313" key="3">
    <source>
        <dbReference type="EMBL" id="HIQ95911.1"/>
    </source>
</evidence>
<dbReference type="EMBL" id="DVFT01000077">
    <property type="protein sequence ID" value="HIQ95911.1"/>
    <property type="molecule type" value="Genomic_DNA"/>
</dbReference>
<keyword evidence="2 3" id="KW-0808">Transferase</keyword>
<dbReference type="Gene3D" id="3.40.50.150">
    <property type="entry name" value="Vaccinia Virus protein VP39"/>
    <property type="match status" value="1"/>
</dbReference>
<dbReference type="InterPro" id="IPR029063">
    <property type="entry name" value="SAM-dependent_MTases_sf"/>
</dbReference>
<dbReference type="CDD" id="cd02440">
    <property type="entry name" value="AdoMet_MTases"/>
    <property type="match status" value="1"/>
</dbReference>
<protein>
    <submittedName>
        <fullName evidence="3">16S rRNA (Guanine(966)-N(2))-methyltransferase RsmD</fullName>
        <ecNumber evidence="3">2.1.1.171</ecNumber>
    </submittedName>
</protein>
<reference evidence="3" key="2">
    <citation type="journal article" date="2021" name="PeerJ">
        <title>Extensive microbial diversity within the chicken gut microbiome revealed by metagenomics and culture.</title>
        <authorList>
            <person name="Gilroy R."/>
            <person name="Ravi A."/>
            <person name="Getino M."/>
            <person name="Pursley I."/>
            <person name="Horton D.L."/>
            <person name="Alikhan N.F."/>
            <person name="Baker D."/>
            <person name="Gharbi K."/>
            <person name="Hall N."/>
            <person name="Watson M."/>
            <person name="Adriaenssens E.M."/>
            <person name="Foster-Nyarko E."/>
            <person name="Jarju S."/>
            <person name="Secka A."/>
            <person name="Antonio M."/>
            <person name="Oren A."/>
            <person name="Chaudhuri R.R."/>
            <person name="La Ragione R."/>
            <person name="Hildebrand F."/>
            <person name="Pallen M.J."/>
        </authorList>
    </citation>
    <scope>NUCLEOTIDE SEQUENCE</scope>
    <source>
        <strain evidence="3">ChiSjej3B21-11622</strain>
    </source>
</reference>
<comment type="caution">
    <text evidence="3">The sequence shown here is derived from an EMBL/GenBank/DDBJ whole genome shotgun (WGS) entry which is preliminary data.</text>
</comment>